<keyword evidence="13" id="KW-1185">Reference proteome</keyword>
<evidence type="ECO:0000313" key="12">
    <source>
        <dbReference type="EMBL" id="KAG9449654.1"/>
    </source>
</evidence>
<evidence type="ECO:0000256" key="6">
    <source>
        <dbReference type="ARBA" id="ARBA00023163"/>
    </source>
</evidence>
<evidence type="ECO:0000256" key="2">
    <source>
        <dbReference type="ARBA" id="ARBA00022771"/>
    </source>
</evidence>
<keyword evidence="6" id="KW-0804">Transcription</keyword>
<dbReference type="Proteomes" id="UP000825729">
    <property type="component" value="Unassembled WGS sequence"/>
</dbReference>
<comment type="similarity">
    <text evidence="7">Belongs to the type IV zinc-finger family. Class B subfamily.</text>
</comment>
<comment type="caution">
    <text evidence="12">The sequence shown here is derived from an EMBL/GenBank/DDBJ whole genome shotgun (WGS) entry which is preliminary data.</text>
</comment>
<keyword evidence="10" id="KW-0732">Signal</keyword>
<evidence type="ECO:0000256" key="1">
    <source>
        <dbReference type="ARBA" id="ARBA00022723"/>
    </source>
</evidence>
<protein>
    <recommendedName>
        <fullName evidence="11">GATA-type domain-containing protein</fullName>
    </recommendedName>
</protein>
<evidence type="ECO:0000259" key="11">
    <source>
        <dbReference type="PROSITE" id="PS50114"/>
    </source>
</evidence>
<dbReference type="Gene3D" id="3.30.50.10">
    <property type="entry name" value="Erythroid Transcription Factor GATA-1, subunit A"/>
    <property type="match status" value="1"/>
</dbReference>
<dbReference type="PROSITE" id="PS50114">
    <property type="entry name" value="GATA_ZN_FINGER_2"/>
    <property type="match status" value="1"/>
</dbReference>
<evidence type="ECO:0000256" key="4">
    <source>
        <dbReference type="ARBA" id="ARBA00023015"/>
    </source>
</evidence>
<feature type="domain" description="GATA-type" evidence="11">
    <location>
        <begin position="212"/>
        <end position="248"/>
    </location>
</feature>
<gene>
    <name evidence="12" type="ORF">H6P81_009619</name>
</gene>
<dbReference type="PANTHER" id="PTHR46813:SF16">
    <property type="entry name" value="GATA TRANSCRIPTION FACTOR 18"/>
    <property type="match status" value="1"/>
</dbReference>
<dbReference type="AlphaFoldDB" id="A0AAV7EM09"/>
<dbReference type="PROSITE" id="PS00344">
    <property type="entry name" value="GATA_ZN_FINGER_1"/>
    <property type="match status" value="1"/>
</dbReference>
<keyword evidence="3" id="KW-0862">Zinc</keyword>
<proteinExistence type="inferred from homology"/>
<keyword evidence="4" id="KW-0805">Transcription regulation</keyword>
<dbReference type="CDD" id="cd00202">
    <property type="entry name" value="ZnF_GATA"/>
    <property type="match status" value="1"/>
</dbReference>
<dbReference type="Pfam" id="PF00320">
    <property type="entry name" value="GATA"/>
    <property type="match status" value="1"/>
</dbReference>
<keyword evidence="2 8" id="KW-0863">Zinc-finger</keyword>
<dbReference type="GO" id="GO:0006355">
    <property type="term" value="P:regulation of DNA-templated transcription"/>
    <property type="evidence" value="ECO:0007669"/>
    <property type="project" value="InterPro"/>
</dbReference>
<feature type="chain" id="PRO_5043484979" description="GATA-type domain-containing protein" evidence="10">
    <location>
        <begin position="31"/>
        <end position="332"/>
    </location>
</feature>
<keyword evidence="5" id="KW-0238">DNA-binding</keyword>
<evidence type="ECO:0000256" key="8">
    <source>
        <dbReference type="PROSITE-ProRule" id="PRU00094"/>
    </source>
</evidence>
<feature type="signal peptide" evidence="10">
    <location>
        <begin position="1"/>
        <end position="30"/>
    </location>
</feature>
<reference evidence="12 13" key="1">
    <citation type="submission" date="2021-07" db="EMBL/GenBank/DDBJ databases">
        <title>The Aristolochia fimbriata genome: insights into angiosperm evolution, floral development and chemical biosynthesis.</title>
        <authorList>
            <person name="Jiao Y."/>
        </authorList>
    </citation>
    <scope>NUCLEOTIDE SEQUENCE [LARGE SCALE GENOMIC DNA]</scope>
    <source>
        <strain evidence="12">IBCAS-2021</strain>
        <tissue evidence="12">Leaf</tissue>
    </source>
</reference>
<sequence>MGVSSSRPGLSLSLSLSLSLTCSSSGFGSGKDTDTDRGTAWLVEKVLFSGQDSSGEDTILHHHETYNIYLSKGSIDMHRCGSSTGGGSRASSMGPCACGLFHPPGSSFCVLFAMPTDESDEHFTGGCPSPVDCTLSLGTPSTRRGDEIIRQRRRHNGKSSCGLSNFCWDIFQAKQQAEGSHSHSHKNGRGGSGSNMQQQQQQHLNHLTGGETLLARRCANCDTTSTPLWRNGPRGPKSLCNACGIRYKKEERRASTTVVEMNNNQHTDPYAWSSSAAAYASASQSHKGAASSSAEFRLIREADHHETSSPDVSFLSWRLNVRDRAGLLHDFT</sequence>
<evidence type="ECO:0000256" key="5">
    <source>
        <dbReference type="ARBA" id="ARBA00023125"/>
    </source>
</evidence>
<evidence type="ECO:0000256" key="7">
    <source>
        <dbReference type="ARBA" id="ARBA00024019"/>
    </source>
</evidence>
<evidence type="ECO:0000256" key="10">
    <source>
        <dbReference type="SAM" id="SignalP"/>
    </source>
</evidence>
<dbReference type="SMART" id="SM00401">
    <property type="entry name" value="ZnF_GATA"/>
    <property type="match status" value="1"/>
</dbReference>
<organism evidence="12 13">
    <name type="scientific">Aristolochia fimbriata</name>
    <name type="common">White veined hardy Dutchman's pipe vine</name>
    <dbReference type="NCBI Taxonomy" id="158543"/>
    <lineage>
        <taxon>Eukaryota</taxon>
        <taxon>Viridiplantae</taxon>
        <taxon>Streptophyta</taxon>
        <taxon>Embryophyta</taxon>
        <taxon>Tracheophyta</taxon>
        <taxon>Spermatophyta</taxon>
        <taxon>Magnoliopsida</taxon>
        <taxon>Magnoliidae</taxon>
        <taxon>Piperales</taxon>
        <taxon>Aristolochiaceae</taxon>
        <taxon>Aristolochia</taxon>
    </lineage>
</organism>
<dbReference type="GO" id="GO:0008270">
    <property type="term" value="F:zinc ion binding"/>
    <property type="evidence" value="ECO:0007669"/>
    <property type="project" value="UniProtKB-KW"/>
</dbReference>
<dbReference type="EMBL" id="JAINDJ010000004">
    <property type="protein sequence ID" value="KAG9449654.1"/>
    <property type="molecule type" value="Genomic_DNA"/>
</dbReference>
<dbReference type="InterPro" id="IPR013088">
    <property type="entry name" value="Znf_NHR/GATA"/>
</dbReference>
<evidence type="ECO:0000256" key="9">
    <source>
        <dbReference type="SAM" id="MobiDB-lite"/>
    </source>
</evidence>
<evidence type="ECO:0000313" key="13">
    <source>
        <dbReference type="Proteomes" id="UP000825729"/>
    </source>
</evidence>
<dbReference type="SUPFAM" id="SSF57716">
    <property type="entry name" value="Glucocorticoid receptor-like (DNA-binding domain)"/>
    <property type="match status" value="1"/>
</dbReference>
<name>A0AAV7EM09_ARIFI</name>
<dbReference type="InterPro" id="IPR000679">
    <property type="entry name" value="Znf_GATA"/>
</dbReference>
<evidence type="ECO:0000256" key="3">
    <source>
        <dbReference type="ARBA" id="ARBA00022833"/>
    </source>
</evidence>
<dbReference type="GO" id="GO:0043565">
    <property type="term" value="F:sequence-specific DNA binding"/>
    <property type="evidence" value="ECO:0007669"/>
    <property type="project" value="InterPro"/>
</dbReference>
<accession>A0AAV7EM09</accession>
<keyword evidence="1" id="KW-0479">Metal-binding</keyword>
<feature type="region of interest" description="Disordered" evidence="9">
    <location>
        <begin position="178"/>
        <end position="203"/>
    </location>
</feature>
<dbReference type="PANTHER" id="PTHR46813">
    <property type="entry name" value="GATA TRANSCRIPTION FACTOR 18"/>
    <property type="match status" value="1"/>
</dbReference>